<dbReference type="AlphaFoldDB" id="A0A2T2N6X1"/>
<dbReference type="Proteomes" id="UP000240883">
    <property type="component" value="Unassembled WGS sequence"/>
</dbReference>
<dbReference type="EMBL" id="KZ678145">
    <property type="protein sequence ID" value="PSN61202.1"/>
    <property type="molecule type" value="Genomic_DNA"/>
</dbReference>
<feature type="compositionally biased region" description="Polar residues" evidence="1">
    <location>
        <begin position="58"/>
        <end position="68"/>
    </location>
</feature>
<keyword evidence="3" id="KW-1185">Reference proteome</keyword>
<evidence type="ECO:0000313" key="3">
    <source>
        <dbReference type="Proteomes" id="UP000240883"/>
    </source>
</evidence>
<feature type="region of interest" description="Disordered" evidence="1">
    <location>
        <begin position="44"/>
        <end position="68"/>
    </location>
</feature>
<name>A0A2T2N6X1_CORCC</name>
<reference evidence="2 3" key="1">
    <citation type="journal article" date="2018" name="Front. Microbiol.">
        <title>Genome-Wide Analysis of Corynespora cassiicola Leaf Fall Disease Putative Effectors.</title>
        <authorList>
            <person name="Lopez D."/>
            <person name="Ribeiro S."/>
            <person name="Label P."/>
            <person name="Fumanal B."/>
            <person name="Venisse J.S."/>
            <person name="Kohler A."/>
            <person name="de Oliveira R.R."/>
            <person name="Labutti K."/>
            <person name="Lipzen A."/>
            <person name="Lail K."/>
            <person name="Bauer D."/>
            <person name="Ohm R.A."/>
            <person name="Barry K.W."/>
            <person name="Spatafora J."/>
            <person name="Grigoriev I.V."/>
            <person name="Martin F.M."/>
            <person name="Pujade-Renaud V."/>
        </authorList>
    </citation>
    <scope>NUCLEOTIDE SEQUENCE [LARGE SCALE GENOMIC DNA]</scope>
    <source>
        <strain evidence="2 3">Philippines</strain>
    </source>
</reference>
<proteinExistence type="predicted"/>
<accession>A0A2T2N6X1</accession>
<organism evidence="2 3">
    <name type="scientific">Corynespora cassiicola Philippines</name>
    <dbReference type="NCBI Taxonomy" id="1448308"/>
    <lineage>
        <taxon>Eukaryota</taxon>
        <taxon>Fungi</taxon>
        <taxon>Dikarya</taxon>
        <taxon>Ascomycota</taxon>
        <taxon>Pezizomycotina</taxon>
        <taxon>Dothideomycetes</taxon>
        <taxon>Pleosporomycetidae</taxon>
        <taxon>Pleosporales</taxon>
        <taxon>Corynesporascaceae</taxon>
        <taxon>Corynespora</taxon>
    </lineage>
</organism>
<evidence type="ECO:0000313" key="2">
    <source>
        <dbReference type="EMBL" id="PSN61202.1"/>
    </source>
</evidence>
<gene>
    <name evidence="2" type="ORF">BS50DRAFT_593123</name>
</gene>
<evidence type="ECO:0000256" key="1">
    <source>
        <dbReference type="SAM" id="MobiDB-lite"/>
    </source>
</evidence>
<protein>
    <submittedName>
        <fullName evidence="2">Uncharacterized protein</fullName>
    </submittedName>
</protein>
<sequence>MAQPPNRSVKKVHFKETFQIISNRPRPYGSKAIDQSSISHVDQMISHHHETPRETVSGHLQSSQNPSGANAAYALDLTTVGGRITPMRRGIIKTSSNTASMALQEFSKKEGAVFLTAGYGRDNQGKGFDVKLVEVA</sequence>